<keyword evidence="2" id="KW-0812">Transmembrane</keyword>
<feature type="transmembrane region" description="Helical" evidence="2">
    <location>
        <begin position="330"/>
        <end position="363"/>
    </location>
</feature>
<feature type="transmembrane region" description="Helical" evidence="2">
    <location>
        <begin position="32"/>
        <end position="49"/>
    </location>
</feature>
<evidence type="ECO:0000313" key="4">
    <source>
        <dbReference type="Proteomes" id="UP000606044"/>
    </source>
</evidence>
<keyword evidence="3" id="KW-0560">Oxidoreductase</keyword>
<dbReference type="InterPro" id="IPR007820">
    <property type="entry name" value="AbrB_fam"/>
</dbReference>
<proteinExistence type="predicted"/>
<evidence type="ECO:0000256" key="2">
    <source>
        <dbReference type="SAM" id="Phobius"/>
    </source>
</evidence>
<name>A0A917CC29_9HYPH</name>
<feature type="transmembrane region" description="Helical" evidence="2">
    <location>
        <begin position="142"/>
        <end position="161"/>
    </location>
</feature>
<dbReference type="AlphaFoldDB" id="A0A917CC29"/>
<feature type="transmembrane region" description="Helical" evidence="2">
    <location>
        <begin position="82"/>
        <end position="103"/>
    </location>
</feature>
<dbReference type="PIRSF" id="PIRSF038991">
    <property type="entry name" value="Protein_AbrB"/>
    <property type="match status" value="1"/>
</dbReference>
<dbReference type="GO" id="GO:0004497">
    <property type="term" value="F:monooxygenase activity"/>
    <property type="evidence" value="ECO:0007669"/>
    <property type="project" value="UniProtKB-KW"/>
</dbReference>
<dbReference type="PANTHER" id="PTHR38457:SF1">
    <property type="entry name" value="REGULATOR ABRB-RELATED"/>
    <property type="match status" value="1"/>
</dbReference>
<evidence type="ECO:0000313" key="3">
    <source>
        <dbReference type="EMBL" id="GGF79685.1"/>
    </source>
</evidence>
<comment type="caution">
    <text evidence="3">The sequence shown here is derived from an EMBL/GenBank/DDBJ whole genome shotgun (WGS) entry which is preliminary data.</text>
</comment>
<dbReference type="PANTHER" id="PTHR38457">
    <property type="entry name" value="REGULATOR ABRB-RELATED"/>
    <property type="match status" value="1"/>
</dbReference>
<dbReference type="InterPro" id="IPR017516">
    <property type="entry name" value="AbrB_dup"/>
</dbReference>
<feature type="transmembrane region" description="Helical" evidence="2">
    <location>
        <begin position="110"/>
        <end position="130"/>
    </location>
</feature>
<feature type="region of interest" description="Disordered" evidence="1">
    <location>
        <begin position="1"/>
        <end position="21"/>
    </location>
</feature>
<dbReference type="Pfam" id="PF05145">
    <property type="entry name" value="AbrB"/>
    <property type="match status" value="1"/>
</dbReference>
<keyword evidence="4" id="KW-1185">Reference proteome</keyword>
<keyword evidence="2" id="KW-0472">Membrane</keyword>
<reference evidence="3" key="2">
    <citation type="submission" date="2020-09" db="EMBL/GenBank/DDBJ databases">
        <authorList>
            <person name="Sun Q."/>
            <person name="Sedlacek I."/>
        </authorList>
    </citation>
    <scope>NUCLEOTIDE SEQUENCE</scope>
    <source>
        <strain evidence="3">CCM 7897</strain>
    </source>
</reference>
<feature type="transmembrane region" description="Helical" evidence="2">
    <location>
        <begin position="173"/>
        <end position="190"/>
    </location>
</feature>
<feature type="transmembrane region" description="Helical" evidence="2">
    <location>
        <begin position="202"/>
        <end position="222"/>
    </location>
</feature>
<dbReference type="GO" id="GO:0010468">
    <property type="term" value="P:regulation of gene expression"/>
    <property type="evidence" value="ECO:0007669"/>
    <property type="project" value="InterPro"/>
</dbReference>
<reference evidence="3" key="1">
    <citation type="journal article" date="2014" name="Int. J. Syst. Evol. Microbiol.">
        <title>Complete genome sequence of Corynebacterium casei LMG S-19264T (=DSM 44701T), isolated from a smear-ripened cheese.</title>
        <authorList>
            <consortium name="US DOE Joint Genome Institute (JGI-PGF)"/>
            <person name="Walter F."/>
            <person name="Albersmeier A."/>
            <person name="Kalinowski J."/>
            <person name="Ruckert C."/>
        </authorList>
    </citation>
    <scope>NUCLEOTIDE SEQUENCE</scope>
    <source>
        <strain evidence="3">CCM 7897</strain>
    </source>
</reference>
<protein>
    <submittedName>
        <fullName evidence="3">Ammonia monooxygenase</fullName>
    </submittedName>
</protein>
<dbReference type="GO" id="GO:0016020">
    <property type="term" value="C:membrane"/>
    <property type="evidence" value="ECO:0007669"/>
    <property type="project" value="InterPro"/>
</dbReference>
<dbReference type="NCBIfam" id="TIGR03082">
    <property type="entry name" value="Gneg_AbrB_dup"/>
    <property type="match status" value="2"/>
</dbReference>
<gene>
    <name evidence="3" type="ORF">GCM10007301_44690</name>
</gene>
<feature type="transmembrane region" description="Helical" evidence="2">
    <location>
        <begin position="258"/>
        <end position="276"/>
    </location>
</feature>
<evidence type="ECO:0000256" key="1">
    <source>
        <dbReference type="SAM" id="MobiDB-lite"/>
    </source>
</evidence>
<keyword evidence="3" id="KW-0503">Monooxygenase</keyword>
<dbReference type="RefSeq" id="WP_188582763.1">
    <property type="nucleotide sequence ID" value="NZ_BMCT01000008.1"/>
</dbReference>
<feature type="transmembrane region" description="Helical" evidence="2">
    <location>
        <begin position="234"/>
        <end position="252"/>
    </location>
</feature>
<dbReference type="Proteomes" id="UP000606044">
    <property type="component" value="Unassembled WGS sequence"/>
</dbReference>
<dbReference type="EMBL" id="BMCT01000008">
    <property type="protein sequence ID" value="GGF79685.1"/>
    <property type="molecule type" value="Genomic_DNA"/>
</dbReference>
<feature type="transmembrane region" description="Helical" evidence="2">
    <location>
        <begin position="288"/>
        <end position="310"/>
    </location>
</feature>
<organism evidence="3 4">
    <name type="scientific">Azorhizobium oxalatiphilum</name>
    <dbReference type="NCBI Taxonomy" id="980631"/>
    <lineage>
        <taxon>Bacteria</taxon>
        <taxon>Pseudomonadati</taxon>
        <taxon>Pseudomonadota</taxon>
        <taxon>Alphaproteobacteria</taxon>
        <taxon>Hyphomicrobiales</taxon>
        <taxon>Xanthobacteraceae</taxon>
        <taxon>Azorhizobium</taxon>
    </lineage>
</organism>
<sequence length="373" mass="39145">MNDHKRFRPKDVPDDTSERPRSRLDFRAWPAPARWLLLAAVSITAVLALDALNVPAGLLLGPMLAAIVLSVSGGNLKVPPTLFMVAQAVVGLMIASAIPTTIFQEVAAHGPLFIIGTLSTFAMAGFLGWVQSRMGGLPGTTAIWGSLPGAATAMTLMSGAYGADMRLVAFMQYLRVVCCALAAMTVAKTLQLPIPVPETGHAVMWPTPATVAAIGLAIGIGALGRRLKMPGGTLLLPMLLGIALNFSGLLTYELPRWVLALAYGVVGWGIGTRFTMEVLRHARRLLPRVLGSIAILILSSACVALMLVQFGGIDPLSAFLATSPGGADSVAIIATATHADVAFVVAMQVARFVVVLIAGPWLGRVLSRDRATQ</sequence>
<accession>A0A917CC29</accession>
<keyword evidence="2" id="KW-1133">Transmembrane helix</keyword>